<gene>
    <name evidence="1" type="ORF">GCM10007088_05510</name>
</gene>
<name>A0ABQ2H709_9PORP</name>
<keyword evidence="2" id="KW-1185">Reference proteome</keyword>
<evidence type="ECO:0000313" key="2">
    <source>
        <dbReference type="Proteomes" id="UP000653477"/>
    </source>
</evidence>
<proteinExistence type="predicted"/>
<dbReference type="Proteomes" id="UP000653477">
    <property type="component" value="Unassembled WGS sequence"/>
</dbReference>
<sequence length="66" mass="7621">MVEQSYKELPYRLEGEEAEALEAPAIRRGYVGMSMKITTFAPFDDCLERREALLPPRTERTRVMGN</sequence>
<reference evidence="2" key="1">
    <citation type="journal article" date="2019" name="Int. J. Syst. Evol. Microbiol.">
        <title>The Global Catalogue of Microorganisms (GCM) 10K type strain sequencing project: providing services to taxonomists for standard genome sequencing and annotation.</title>
        <authorList>
            <consortium name="The Broad Institute Genomics Platform"/>
            <consortium name="The Broad Institute Genome Sequencing Center for Infectious Disease"/>
            <person name="Wu L."/>
            <person name="Ma J."/>
        </authorList>
    </citation>
    <scope>NUCLEOTIDE SEQUENCE [LARGE SCALE GENOMIC DNA]</scope>
    <source>
        <strain evidence="2">JCM 30531</strain>
    </source>
</reference>
<accession>A0ABQ2H709</accession>
<dbReference type="EMBL" id="BMPU01000001">
    <property type="protein sequence ID" value="GGM49829.1"/>
    <property type="molecule type" value="Genomic_DNA"/>
</dbReference>
<organism evidence="1 2">
    <name type="scientific">Porphyromonas pasteri</name>
    <dbReference type="NCBI Taxonomy" id="1583331"/>
    <lineage>
        <taxon>Bacteria</taxon>
        <taxon>Pseudomonadati</taxon>
        <taxon>Bacteroidota</taxon>
        <taxon>Bacteroidia</taxon>
        <taxon>Bacteroidales</taxon>
        <taxon>Porphyromonadaceae</taxon>
        <taxon>Porphyromonas</taxon>
    </lineage>
</organism>
<comment type="caution">
    <text evidence="1">The sequence shown here is derived from an EMBL/GenBank/DDBJ whole genome shotgun (WGS) entry which is preliminary data.</text>
</comment>
<protein>
    <submittedName>
        <fullName evidence="1">Uncharacterized protein</fullName>
    </submittedName>
</protein>
<evidence type="ECO:0000313" key="1">
    <source>
        <dbReference type="EMBL" id="GGM49829.1"/>
    </source>
</evidence>